<dbReference type="HOGENOM" id="CLU_1064878_0_0_4"/>
<evidence type="ECO:0000313" key="3">
    <source>
        <dbReference type="Proteomes" id="UP000017813"/>
    </source>
</evidence>
<gene>
    <name evidence="2" type="ORF">HMPREF9021_01813</name>
</gene>
<evidence type="ECO:0000256" key="1">
    <source>
        <dbReference type="ARBA" id="ARBA00004442"/>
    </source>
</evidence>
<organism evidence="2 3">
    <name type="scientific">Simonsiella muelleri ATCC 29453</name>
    <dbReference type="NCBI Taxonomy" id="641147"/>
    <lineage>
        <taxon>Bacteria</taxon>
        <taxon>Pseudomonadati</taxon>
        <taxon>Pseudomonadota</taxon>
        <taxon>Betaproteobacteria</taxon>
        <taxon>Neisseriales</taxon>
        <taxon>Neisseriaceae</taxon>
        <taxon>Simonsiella</taxon>
    </lineage>
</organism>
<sequence length="304" mass="33565">MRIILINEIIELIMKNKFVNSVSWVTCTSLAHADLPLSLEELLTDKGKLKLESSISYVNTERSQMQFANPIYVQTSATNFVAVPTAINETDSNSDIVVGTVGLRYGLTDKTDIYGNTNYLWRSDRQFNDSGSLKKRNNNLSDFSLGVSHTFMQDGKNPALIGFLETLVYEKSQDKKSFGKSWVVGATTYKAIDPVVLSLTATYRHNLKKNIDGNSYKSGNYFMLNPSISFAANDKISLTGGVQWLNAQADTQNGKKLSARNTSTYAHAGIGYGITKDTALNASVRWKASGQSTSELKLGLTYNF</sequence>
<dbReference type="Pfam" id="PF13557">
    <property type="entry name" value="Phenol_MetA_deg"/>
    <property type="match status" value="1"/>
</dbReference>
<dbReference type="Proteomes" id="UP000017813">
    <property type="component" value="Unassembled WGS sequence"/>
</dbReference>
<dbReference type="GO" id="GO:0009279">
    <property type="term" value="C:cell outer membrane"/>
    <property type="evidence" value="ECO:0007669"/>
    <property type="project" value="UniProtKB-SubCell"/>
</dbReference>
<comment type="caution">
    <text evidence="2">The sequence shown here is derived from an EMBL/GenBank/DDBJ whole genome shotgun (WGS) entry which is preliminary data.</text>
</comment>
<accession>V9H7Q9</accession>
<dbReference type="SUPFAM" id="SSF56925">
    <property type="entry name" value="OMPA-like"/>
    <property type="match status" value="1"/>
</dbReference>
<keyword evidence="3" id="KW-1185">Reference proteome</keyword>
<proteinExistence type="predicted"/>
<dbReference type="EMBL" id="ADCY02000053">
    <property type="protein sequence ID" value="EFG30316.2"/>
    <property type="molecule type" value="Genomic_DNA"/>
</dbReference>
<comment type="subcellular location">
    <subcellularLocation>
        <location evidence="1">Cell outer membrane</location>
    </subcellularLocation>
</comment>
<evidence type="ECO:0000313" key="2">
    <source>
        <dbReference type="EMBL" id="EFG30316.2"/>
    </source>
</evidence>
<dbReference type="AlphaFoldDB" id="V9H7Q9"/>
<dbReference type="InterPro" id="IPR011250">
    <property type="entry name" value="OMP/PagP_B-barrel"/>
</dbReference>
<reference evidence="2 3" key="1">
    <citation type="submission" date="2010-03" db="EMBL/GenBank/DDBJ databases">
        <authorList>
            <consortium name="The Broad Institute Genome Sequencing Platform"/>
            <person name="Ward D."/>
            <person name="Earl A."/>
            <person name="Feldgarden M."/>
            <person name="Gevers D."/>
            <person name="Young S."/>
            <person name="Zeng Q."/>
            <person name="Koehrsen M."/>
            <person name="Alvarado L."/>
            <person name="Berlin A.M."/>
            <person name="Borenstein D."/>
            <person name="Chapman S.B."/>
            <person name="Chen Z."/>
            <person name="Engels R."/>
            <person name="Freedman E."/>
            <person name="Gellesch M."/>
            <person name="Goldberg J."/>
            <person name="Griggs A."/>
            <person name="Gujja S."/>
            <person name="Heilman E.R."/>
            <person name="Heiman D.I."/>
            <person name="Hepburn T.A."/>
            <person name="Howarth C."/>
            <person name="Jen D."/>
            <person name="Larson L."/>
            <person name="Mehta T."/>
            <person name="Park D."/>
            <person name="Pearson M."/>
            <person name="Richards J."/>
            <person name="Roberts A."/>
            <person name="Saif S."/>
            <person name="Shea T.D."/>
            <person name="Shenoy N."/>
            <person name="Sisk P."/>
            <person name="Stolte C."/>
            <person name="Sykes S.N."/>
            <person name="Walk T."/>
            <person name="White J."/>
            <person name="Yandava C."/>
            <person name="Izard J."/>
            <person name="Baranova O.V."/>
            <person name="Blanton J.M."/>
            <person name="Tanner A.C."/>
            <person name="Dewhirst F."/>
            <person name="Haas B."/>
            <person name="Nusbaum C."/>
            <person name="Birren B."/>
        </authorList>
    </citation>
    <scope>NUCLEOTIDE SEQUENCE [LARGE SCALE GENOMIC DNA]</scope>
    <source>
        <strain evidence="2 3">ATCC 29453</strain>
    </source>
</reference>
<name>V9H7Q9_9NEIS</name>
<protein>
    <submittedName>
        <fullName evidence="2">Uncharacterized protein</fullName>
    </submittedName>
</protein>
<dbReference type="InterPro" id="IPR025737">
    <property type="entry name" value="FApF"/>
</dbReference>
<dbReference type="STRING" id="641147.HMPREF9021_01813"/>
<dbReference type="eggNOG" id="ENOG502ZBE6">
    <property type="taxonomic scope" value="Bacteria"/>
</dbReference>
<dbReference type="Gene3D" id="2.40.160.20">
    <property type="match status" value="1"/>
</dbReference>
<reference evidence="2 3" key="2">
    <citation type="submission" date="2011-10" db="EMBL/GenBank/DDBJ databases">
        <title>The Genome Sequence of Simonsiella muelleri ATCC 29453.</title>
        <authorList>
            <consortium name="The Broad Institute Genome Sequencing Platform"/>
            <consortium name="The Broad Institute Genome Sequencing Center for Infectious Disease"/>
            <person name="Earl A."/>
            <person name="Ward D."/>
            <person name="Feldgarden M."/>
            <person name="Gevers D."/>
            <person name="Izard J."/>
            <person name="Baranova O.V."/>
            <person name="Blanton J.M."/>
            <person name="Tanner A.C."/>
            <person name="Dewhirst F."/>
            <person name="Young S.K."/>
            <person name="Zeng Q."/>
            <person name="Gargeya S."/>
            <person name="Fitzgerald M."/>
            <person name="Haas B."/>
            <person name="Abouelleil A."/>
            <person name="Alvarado L."/>
            <person name="Arachchi H.M."/>
            <person name="Berlin A."/>
            <person name="Brown A."/>
            <person name="Chapman S.B."/>
            <person name="Chen Z."/>
            <person name="Dunbar C."/>
            <person name="Freedman E."/>
            <person name="Gearin G."/>
            <person name="Goldberg J."/>
            <person name="Griggs A."/>
            <person name="Gujja S."/>
            <person name="Heiman D."/>
            <person name="Howarth C."/>
            <person name="Larson L."/>
            <person name="Lui A."/>
            <person name="MacDonald P.J.P."/>
            <person name="Montmayeur A."/>
            <person name="Murphy C."/>
            <person name="Neiman D."/>
            <person name="Pearson M."/>
            <person name="Priest M."/>
            <person name="Roberts A."/>
            <person name="Saif S."/>
            <person name="Shea T."/>
            <person name="Shenoy N."/>
            <person name="Sisk P."/>
            <person name="Stolte C."/>
            <person name="Sykes S."/>
            <person name="Wortman J."/>
            <person name="Nusbaum C."/>
            <person name="Birren B."/>
        </authorList>
    </citation>
    <scope>NUCLEOTIDE SEQUENCE [LARGE SCALE GENOMIC DNA]</scope>
    <source>
        <strain evidence="2 3">ATCC 29453</strain>
    </source>
</reference>